<sequence length="136" mass="14104">MGVFLDARVSINSNQPGFPGTPLSSTPELFGIIGLQTQNVANPIVILHGTVGILGDIGDTFRIEIVRGATYAPANVIYTLEGAVSEDSNTDNKSFVAADLNAPASLQTIYSSFISGVSTSIRNGPETFVGTASSPD</sequence>
<dbReference type="AlphaFoldDB" id="A0A3Q8S6C0"/>
<dbReference type="Proteomes" id="UP000273145">
    <property type="component" value="Chromosome"/>
</dbReference>
<reference evidence="1 2" key="1">
    <citation type="submission" date="2018-11" db="EMBL/GenBank/DDBJ databases">
        <title>Genome sequencing of Paenibacillus lentus DSM25539(T).</title>
        <authorList>
            <person name="Kook J.-K."/>
            <person name="Park S.-N."/>
            <person name="Lim Y.K."/>
        </authorList>
    </citation>
    <scope>NUCLEOTIDE SEQUENCE [LARGE SCALE GENOMIC DNA]</scope>
    <source>
        <strain evidence="1 2">DSM 25539</strain>
    </source>
</reference>
<accession>A0A3Q8S6C0</accession>
<organism evidence="1 2">
    <name type="scientific">Paenibacillus lentus</name>
    <dbReference type="NCBI Taxonomy" id="1338368"/>
    <lineage>
        <taxon>Bacteria</taxon>
        <taxon>Bacillati</taxon>
        <taxon>Bacillota</taxon>
        <taxon>Bacilli</taxon>
        <taxon>Bacillales</taxon>
        <taxon>Paenibacillaceae</taxon>
        <taxon>Paenibacillus</taxon>
    </lineage>
</organism>
<evidence type="ECO:0000313" key="1">
    <source>
        <dbReference type="EMBL" id="AZK48355.1"/>
    </source>
</evidence>
<dbReference type="OrthoDB" id="2641610at2"/>
<keyword evidence="2" id="KW-1185">Reference proteome</keyword>
<dbReference type="RefSeq" id="WP_125084512.1">
    <property type="nucleotide sequence ID" value="NZ_CP034248.1"/>
</dbReference>
<proteinExistence type="predicted"/>
<evidence type="ECO:0000313" key="2">
    <source>
        <dbReference type="Proteomes" id="UP000273145"/>
    </source>
</evidence>
<name>A0A3Q8S6C0_9BACL</name>
<dbReference type="EMBL" id="CP034248">
    <property type="protein sequence ID" value="AZK48355.1"/>
    <property type="molecule type" value="Genomic_DNA"/>
</dbReference>
<protein>
    <submittedName>
        <fullName evidence="1">Uncharacterized protein</fullName>
    </submittedName>
</protein>
<dbReference type="KEGG" id="plen:EIM92_21050"/>
<gene>
    <name evidence="1" type="ORF">EIM92_21050</name>
</gene>